<dbReference type="RefSeq" id="WP_009628006.1">
    <property type="nucleotide sequence ID" value="NZ_VBTY01000131.1"/>
</dbReference>
<dbReference type="EMBL" id="VBTY01000131">
    <property type="protein sequence ID" value="MDG3495861.1"/>
    <property type="molecule type" value="Genomic_DNA"/>
</dbReference>
<dbReference type="AlphaFoldDB" id="A0A9X4M8P2"/>
<name>A0A9X4M8P2_9CYAN</name>
<evidence type="ECO:0008006" key="4">
    <source>
        <dbReference type="Google" id="ProtNLM"/>
    </source>
</evidence>
<evidence type="ECO:0000313" key="2">
    <source>
        <dbReference type="EMBL" id="MDG3495861.1"/>
    </source>
</evidence>
<feature type="signal peptide" evidence="1">
    <location>
        <begin position="1"/>
        <end position="29"/>
    </location>
</feature>
<keyword evidence="3" id="KW-1185">Reference proteome</keyword>
<gene>
    <name evidence="2" type="ORF">FEV09_15030</name>
</gene>
<comment type="caution">
    <text evidence="2">The sequence shown here is derived from an EMBL/GenBank/DDBJ whole genome shotgun (WGS) entry which is preliminary data.</text>
</comment>
<reference evidence="2" key="1">
    <citation type="submission" date="2019-05" db="EMBL/GenBank/DDBJ databases">
        <title>Whole genome sequencing of Pseudanabaena catenata USMAC16.</title>
        <authorList>
            <person name="Khan Z."/>
            <person name="Omar W.M."/>
            <person name="Convey P."/>
            <person name="Merican F."/>
            <person name="Najimudin N."/>
        </authorList>
    </citation>
    <scope>NUCLEOTIDE SEQUENCE</scope>
    <source>
        <strain evidence="2">USMAC16</strain>
    </source>
</reference>
<keyword evidence="1" id="KW-0732">Signal</keyword>
<accession>A0A9X4M8P2</accession>
<protein>
    <recommendedName>
        <fullName evidence="4">Spore coat protein U domain-containing protein</fullName>
    </recommendedName>
</protein>
<feature type="chain" id="PRO_5040991606" description="Spore coat protein U domain-containing protein" evidence="1">
    <location>
        <begin position="30"/>
        <end position="188"/>
    </location>
</feature>
<dbReference type="Proteomes" id="UP001152872">
    <property type="component" value="Unassembled WGS sequence"/>
</dbReference>
<sequence length="188" mass="18607">MLSNAFRRILVASGFAIATSFMTALSASAAPTTASSTTYFTGTVDPSCAVSTDFTGNSAGTANTYTKTAYAGSGAGGVLQLQASDTVAFNCNSDTVGVSAVVATTTPTAPANATLLAGVHTALVTSTVDGTQNTTKTGNGTATGTAWKTDTQGNIGATVQSTWNPTAGGQELLDGTYLANVAVTVTPN</sequence>
<evidence type="ECO:0000256" key="1">
    <source>
        <dbReference type="SAM" id="SignalP"/>
    </source>
</evidence>
<evidence type="ECO:0000313" key="3">
    <source>
        <dbReference type="Proteomes" id="UP001152872"/>
    </source>
</evidence>
<proteinExistence type="predicted"/>
<organism evidence="2 3">
    <name type="scientific">Pseudanabaena catenata USMAC16</name>
    <dbReference type="NCBI Taxonomy" id="1855837"/>
    <lineage>
        <taxon>Bacteria</taxon>
        <taxon>Bacillati</taxon>
        <taxon>Cyanobacteriota</taxon>
        <taxon>Cyanophyceae</taxon>
        <taxon>Pseudanabaenales</taxon>
        <taxon>Pseudanabaenaceae</taxon>
        <taxon>Pseudanabaena</taxon>
    </lineage>
</organism>